<dbReference type="InterPro" id="IPR050767">
    <property type="entry name" value="Sel1_AlgK"/>
</dbReference>
<keyword evidence="1" id="KW-0175">Coiled coil</keyword>
<evidence type="ECO:0000259" key="2">
    <source>
        <dbReference type="Pfam" id="PF00656"/>
    </source>
</evidence>
<dbReference type="Pfam" id="PF00656">
    <property type="entry name" value="Peptidase_C14"/>
    <property type="match status" value="1"/>
</dbReference>
<dbReference type="RefSeq" id="WP_188661414.1">
    <property type="nucleotide sequence ID" value="NZ_BMKC01000001.1"/>
</dbReference>
<dbReference type="SUPFAM" id="SSF52129">
    <property type="entry name" value="Caspase-like"/>
    <property type="match status" value="1"/>
</dbReference>
<dbReference type="InterPro" id="IPR029030">
    <property type="entry name" value="Caspase-like_dom_sf"/>
</dbReference>
<dbReference type="EMBL" id="BMKC01000001">
    <property type="protein sequence ID" value="GGA71571.1"/>
    <property type="molecule type" value="Genomic_DNA"/>
</dbReference>
<keyword evidence="4" id="KW-1185">Reference proteome</keyword>
<dbReference type="InterPro" id="IPR011600">
    <property type="entry name" value="Pept_C14_caspase"/>
</dbReference>
<comment type="caution">
    <text evidence="3">The sequence shown here is derived from an EMBL/GenBank/DDBJ whole genome shotgun (WGS) entry which is preliminary data.</text>
</comment>
<name>A0ABQ1HCV9_9GAMM</name>
<dbReference type="InterPro" id="IPR011990">
    <property type="entry name" value="TPR-like_helical_dom_sf"/>
</dbReference>
<dbReference type="Gene3D" id="1.25.40.10">
    <property type="entry name" value="Tetratricopeptide repeat domain"/>
    <property type="match status" value="1"/>
</dbReference>
<dbReference type="PANTHER" id="PTHR11102:SF160">
    <property type="entry name" value="ERAD-ASSOCIATED E3 UBIQUITIN-PROTEIN LIGASE COMPONENT HRD3"/>
    <property type="match status" value="1"/>
</dbReference>
<dbReference type="InterPro" id="IPR006597">
    <property type="entry name" value="Sel1-like"/>
</dbReference>
<reference evidence="4" key="1">
    <citation type="journal article" date="2019" name="Int. J. Syst. Evol. Microbiol.">
        <title>The Global Catalogue of Microorganisms (GCM) 10K type strain sequencing project: providing services to taxonomists for standard genome sequencing and annotation.</title>
        <authorList>
            <consortium name="The Broad Institute Genomics Platform"/>
            <consortium name="The Broad Institute Genome Sequencing Center for Infectious Disease"/>
            <person name="Wu L."/>
            <person name="Ma J."/>
        </authorList>
    </citation>
    <scope>NUCLEOTIDE SEQUENCE [LARGE SCALE GENOMIC DNA]</scope>
    <source>
        <strain evidence="4">CGMCC 1.15905</strain>
    </source>
</reference>
<gene>
    <name evidence="3" type="ORF">GCM10011521_07120</name>
</gene>
<dbReference type="Gene3D" id="3.40.50.1460">
    <property type="match status" value="1"/>
</dbReference>
<proteinExistence type="predicted"/>
<feature type="coiled-coil region" evidence="1">
    <location>
        <begin position="191"/>
        <end position="286"/>
    </location>
</feature>
<evidence type="ECO:0000256" key="1">
    <source>
        <dbReference type="SAM" id="Coils"/>
    </source>
</evidence>
<dbReference type="CDD" id="cd22265">
    <property type="entry name" value="UDM1_RNF168"/>
    <property type="match status" value="1"/>
</dbReference>
<organism evidence="3 4">
    <name type="scientific">Arenimonas soli</name>
    <dbReference type="NCBI Taxonomy" id="2269504"/>
    <lineage>
        <taxon>Bacteria</taxon>
        <taxon>Pseudomonadati</taxon>
        <taxon>Pseudomonadota</taxon>
        <taxon>Gammaproteobacteria</taxon>
        <taxon>Lysobacterales</taxon>
        <taxon>Lysobacteraceae</taxon>
        <taxon>Arenimonas</taxon>
    </lineage>
</organism>
<dbReference type="Proteomes" id="UP000623419">
    <property type="component" value="Unassembled WGS sequence"/>
</dbReference>
<dbReference type="InterPro" id="IPR013783">
    <property type="entry name" value="Ig-like_fold"/>
</dbReference>
<accession>A0ABQ1HCV9</accession>
<sequence>MNLSRACPVLSRLFVFAFGFGLVLMAGWPASPAQAAVRNAEDLMIVDCLLPGQIRKLGRQATYLSARRPVRTTQADCEIRGGEYVSYDRANYQTALKVWLEGAMAGSPEAQNNVGEIYAKGLGTAPDYGMAFQWFKKAAEQGYGRAKINLGFLYEQGLGVAQDQAAALNLYREASGIEDELLYASVVQVEIRAKDERISGLQQQVEEGEAESAALREKVRKLEQELVQRRSALQQTRQELARTEQRLADARASRDDQLTQLLENQLLTQQEQINDQRTQLAALEREAGSGGAMLAGAPRLEILDPVFVATRGRNTAVYRGGPGTRKIVGRVTAPQLVREITINGKPAPIGANGAFSAEVDVPAGGAQVQVAAMDTGGARAQLDFTLLPQAGGGSAPTTLAPATAGTVPRGVKLGRYHAVVVGNNSYRDAGYPTLQSAVNDANAVANMLRSRYGYETTVVHNATRLELLTALNEMREKLKPEDNLLIYYAGHGEIDAQGQGYWVPTDGVQGNPKSWVSNAVVSDILNTVAAKHVLVVADSCYSGTMTRASVPTFATGTMPPDKWNAWVKAMADGRSRTALTSGGVMPVPDTGSGKHSYFARAFLNVLQDNDRLLEGQRLFQEVATSLALGAMDAPLAQMPEYAPIRYAGHESGEFFFMPKGGGAATGP</sequence>
<protein>
    <recommendedName>
        <fullName evidence="2">Peptidase C14 caspase domain-containing protein</fullName>
    </recommendedName>
</protein>
<evidence type="ECO:0000313" key="4">
    <source>
        <dbReference type="Proteomes" id="UP000623419"/>
    </source>
</evidence>
<dbReference type="SMART" id="SM00671">
    <property type="entry name" value="SEL1"/>
    <property type="match status" value="2"/>
</dbReference>
<dbReference type="SUPFAM" id="SSF81901">
    <property type="entry name" value="HCP-like"/>
    <property type="match status" value="1"/>
</dbReference>
<dbReference type="Pfam" id="PF08238">
    <property type="entry name" value="Sel1"/>
    <property type="match status" value="2"/>
</dbReference>
<dbReference type="PANTHER" id="PTHR11102">
    <property type="entry name" value="SEL-1-LIKE PROTEIN"/>
    <property type="match status" value="1"/>
</dbReference>
<evidence type="ECO:0000313" key="3">
    <source>
        <dbReference type="EMBL" id="GGA71571.1"/>
    </source>
</evidence>
<dbReference type="Gene3D" id="2.60.40.10">
    <property type="entry name" value="Immunoglobulins"/>
    <property type="match status" value="1"/>
</dbReference>
<feature type="domain" description="Peptidase C14 caspase" evidence="2">
    <location>
        <begin position="417"/>
        <end position="641"/>
    </location>
</feature>